<gene>
    <name evidence="1" type="ORF">MKW98_009252</name>
</gene>
<organism evidence="1 2">
    <name type="scientific">Papaver atlanticum</name>
    <dbReference type="NCBI Taxonomy" id="357466"/>
    <lineage>
        <taxon>Eukaryota</taxon>
        <taxon>Viridiplantae</taxon>
        <taxon>Streptophyta</taxon>
        <taxon>Embryophyta</taxon>
        <taxon>Tracheophyta</taxon>
        <taxon>Spermatophyta</taxon>
        <taxon>Magnoliopsida</taxon>
        <taxon>Ranunculales</taxon>
        <taxon>Papaveraceae</taxon>
        <taxon>Papaveroideae</taxon>
        <taxon>Papaver</taxon>
    </lineage>
</organism>
<reference evidence="1" key="1">
    <citation type="submission" date="2022-04" db="EMBL/GenBank/DDBJ databases">
        <title>A functionally conserved STORR gene fusion in Papaver species that diverged 16.8 million years ago.</title>
        <authorList>
            <person name="Catania T."/>
        </authorList>
    </citation>
    <scope>NUCLEOTIDE SEQUENCE</scope>
    <source>
        <strain evidence="1">S-188037</strain>
    </source>
</reference>
<sequence length="115" mass="13287">MLPVPKLLEENITFHKKKTILIDKLQYSFHRGETFPPDTGQRRPISLSSVGYNFIIQSNSGIIAEEDLAAALFSRWSSWNCSLHCCTYDRVKKKKKKWVKREITDSGTFGCFRDS</sequence>
<name>A0AAD4T346_9MAGN</name>
<dbReference type="AlphaFoldDB" id="A0AAD4T346"/>
<comment type="caution">
    <text evidence="1">The sequence shown here is derived from an EMBL/GenBank/DDBJ whole genome shotgun (WGS) entry which is preliminary data.</text>
</comment>
<dbReference type="EMBL" id="JAJJMB010006586">
    <property type="protein sequence ID" value="KAI3934271.1"/>
    <property type="molecule type" value="Genomic_DNA"/>
</dbReference>
<dbReference type="Proteomes" id="UP001202328">
    <property type="component" value="Unassembled WGS sequence"/>
</dbReference>
<evidence type="ECO:0000313" key="1">
    <source>
        <dbReference type="EMBL" id="KAI3934271.1"/>
    </source>
</evidence>
<protein>
    <submittedName>
        <fullName evidence="1">Uncharacterized protein</fullName>
    </submittedName>
</protein>
<proteinExistence type="predicted"/>
<accession>A0AAD4T346</accession>
<evidence type="ECO:0000313" key="2">
    <source>
        <dbReference type="Proteomes" id="UP001202328"/>
    </source>
</evidence>
<keyword evidence="2" id="KW-1185">Reference proteome</keyword>